<keyword evidence="1" id="KW-0805">Transcription regulation</keyword>
<dbReference type="GO" id="GO:0003677">
    <property type="term" value="F:DNA binding"/>
    <property type="evidence" value="ECO:0007669"/>
    <property type="project" value="UniProtKB-KW"/>
</dbReference>
<name>A0A8J6N3L3_9BACT</name>
<evidence type="ECO:0000256" key="1">
    <source>
        <dbReference type="ARBA" id="ARBA00023015"/>
    </source>
</evidence>
<reference evidence="5 6" key="1">
    <citation type="submission" date="2020-08" db="EMBL/GenBank/DDBJ databases">
        <title>Bridging the membrane lipid divide: bacteria of the FCB group superphylum have the potential to synthesize archaeal ether lipids.</title>
        <authorList>
            <person name="Villanueva L."/>
            <person name="Von Meijenfeldt F.A.B."/>
            <person name="Westbye A.B."/>
            <person name="Yadav S."/>
            <person name="Hopmans E.C."/>
            <person name="Dutilh B.E."/>
            <person name="Sinninghe Damste J.S."/>
        </authorList>
    </citation>
    <scope>NUCLEOTIDE SEQUENCE [LARGE SCALE GENOMIC DNA]</scope>
    <source>
        <strain evidence="5">NIOZ-UU82</strain>
    </source>
</reference>
<dbReference type="SMART" id="SM00530">
    <property type="entry name" value="HTH_XRE"/>
    <property type="match status" value="1"/>
</dbReference>
<evidence type="ECO:0000256" key="3">
    <source>
        <dbReference type="ARBA" id="ARBA00023163"/>
    </source>
</evidence>
<dbReference type="AlphaFoldDB" id="A0A8J6N3L3"/>
<protein>
    <submittedName>
        <fullName evidence="5">Helix-turn-helix domain-containing protein</fullName>
    </submittedName>
</protein>
<dbReference type="Proteomes" id="UP000603545">
    <property type="component" value="Unassembled WGS sequence"/>
</dbReference>
<evidence type="ECO:0000259" key="4">
    <source>
        <dbReference type="PROSITE" id="PS50943"/>
    </source>
</evidence>
<dbReference type="GO" id="GO:0003700">
    <property type="term" value="F:DNA-binding transcription factor activity"/>
    <property type="evidence" value="ECO:0007669"/>
    <property type="project" value="TreeGrafter"/>
</dbReference>
<feature type="domain" description="HTH cro/C1-type" evidence="4">
    <location>
        <begin position="12"/>
        <end position="66"/>
    </location>
</feature>
<dbReference type="Pfam" id="PF01381">
    <property type="entry name" value="HTH_3"/>
    <property type="match status" value="1"/>
</dbReference>
<sequence length="109" mass="12623">MEELLKKLGRKIRILREQRNLTQEELSERAQISYKFLGEIERGLKNSSIKILGQIADAMGISLAELFYFPSDGDQEKERIKNEIFGLIANRDIPNLKKALKILEAYLEE</sequence>
<dbReference type="GO" id="GO:0005829">
    <property type="term" value="C:cytosol"/>
    <property type="evidence" value="ECO:0007669"/>
    <property type="project" value="TreeGrafter"/>
</dbReference>
<accession>A0A8J6N3L3</accession>
<dbReference type="PANTHER" id="PTHR46797">
    <property type="entry name" value="HTH-TYPE TRANSCRIPTIONAL REGULATOR"/>
    <property type="match status" value="1"/>
</dbReference>
<evidence type="ECO:0000256" key="2">
    <source>
        <dbReference type="ARBA" id="ARBA00023125"/>
    </source>
</evidence>
<organism evidence="5 6">
    <name type="scientific">Candidatus Desulfaltia bathyphila</name>
    <dbReference type="NCBI Taxonomy" id="2841697"/>
    <lineage>
        <taxon>Bacteria</taxon>
        <taxon>Pseudomonadati</taxon>
        <taxon>Thermodesulfobacteriota</taxon>
        <taxon>Desulfobacteria</taxon>
        <taxon>Desulfobacterales</taxon>
        <taxon>Desulfobacterales incertae sedis</taxon>
        <taxon>Candidatus Desulfaltia</taxon>
    </lineage>
</organism>
<dbReference type="PROSITE" id="PS50943">
    <property type="entry name" value="HTH_CROC1"/>
    <property type="match status" value="1"/>
</dbReference>
<dbReference type="Gene3D" id="1.10.260.40">
    <property type="entry name" value="lambda repressor-like DNA-binding domains"/>
    <property type="match status" value="1"/>
</dbReference>
<dbReference type="InterPro" id="IPR010982">
    <property type="entry name" value="Lambda_DNA-bd_dom_sf"/>
</dbReference>
<dbReference type="SUPFAM" id="SSF47413">
    <property type="entry name" value="lambda repressor-like DNA-binding domains"/>
    <property type="match status" value="1"/>
</dbReference>
<keyword evidence="2" id="KW-0238">DNA-binding</keyword>
<keyword evidence="3" id="KW-0804">Transcription</keyword>
<comment type="caution">
    <text evidence="5">The sequence shown here is derived from an EMBL/GenBank/DDBJ whole genome shotgun (WGS) entry which is preliminary data.</text>
</comment>
<dbReference type="InterPro" id="IPR050807">
    <property type="entry name" value="TransReg_Diox_bact_type"/>
</dbReference>
<dbReference type="EMBL" id="JACNLL010000003">
    <property type="protein sequence ID" value="MBC8198428.1"/>
    <property type="molecule type" value="Genomic_DNA"/>
</dbReference>
<dbReference type="CDD" id="cd00093">
    <property type="entry name" value="HTH_XRE"/>
    <property type="match status" value="1"/>
</dbReference>
<dbReference type="PANTHER" id="PTHR46797:SF23">
    <property type="entry name" value="HTH-TYPE TRANSCRIPTIONAL REGULATOR SUTR"/>
    <property type="match status" value="1"/>
</dbReference>
<evidence type="ECO:0000313" key="5">
    <source>
        <dbReference type="EMBL" id="MBC8198428.1"/>
    </source>
</evidence>
<proteinExistence type="predicted"/>
<gene>
    <name evidence="5" type="ORF">H8E80_00050</name>
</gene>
<dbReference type="InterPro" id="IPR001387">
    <property type="entry name" value="Cro/C1-type_HTH"/>
</dbReference>
<evidence type="ECO:0000313" key="6">
    <source>
        <dbReference type="Proteomes" id="UP000603545"/>
    </source>
</evidence>